<dbReference type="EMBL" id="MVGC01000023">
    <property type="protein sequence ID" value="RJE26406.1"/>
    <property type="molecule type" value="Genomic_DNA"/>
</dbReference>
<evidence type="ECO:0000313" key="2">
    <source>
        <dbReference type="Proteomes" id="UP000266188"/>
    </source>
</evidence>
<organism evidence="1 2">
    <name type="scientific">Aspergillus sclerotialis</name>
    <dbReference type="NCBI Taxonomy" id="2070753"/>
    <lineage>
        <taxon>Eukaryota</taxon>
        <taxon>Fungi</taxon>
        <taxon>Dikarya</taxon>
        <taxon>Ascomycota</taxon>
        <taxon>Pezizomycotina</taxon>
        <taxon>Eurotiomycetes</taxon>
        <taxon>Eurotiomycetidae</taxon>
        <taxon>Eurotiales</taxon>
        <taxon>Aspergillaceae</taxon>
        <taxon>Aspergillus</taxon>
        <taxon>Aspergillus subgen. Polypaecilum</taxon>
    </lineage>
</organism>
<protein>
    <submittedName>
        <fullName evidence="1">Uncharacterized protein</fullName>
    </submittedName>
</protein>
<evidence type="ECO:0000313" key="1">
    <source>
        <dbReference type="EMBL" id="RJE26406.1"/>
    </source>
</evidence>
<dbReference type="Pfam" id="PF11885">
    <property type="entry name" value="DUF3405"/>
    <property type="match status" value="1"/>
</dbReference>
<name>A0A3A2ZTK8_9EURO</name>
<keyword evidence="2" id="KW-1185">Reference proteome</keyword>
<dbReference type="InterPro" id="IPR021822">
    <property type="entry name" value="DUF3405"/>
</dbReference>
<dbReference type="AlphaFoldDB" id="A0A3A2ZTK8"/>
<sequence>MPNFSKPLQPSKFQSSFDQLGKLGSEHVPATPCYLDSDRRIPAPDLYAYNGIPQFQPLPVLGSHDVFQLRDDVCFDRYSRYGPYGLGYGADDGGTGKGILEKSDKGYDHIWQEAGYTDYRNIDWGDAQRLCYRANKHRFYTGNEKTRTNEGNSVSGKFQRQAVIIRTYTGYKWTEYAILNFRAMINEVSLKSGGQFDVHFLVHVRDSNIVIWNDAKERQRILDSNIPKEFHSLCTLWSEAQMKQYYPGEFGDNVENIAGSDIYTVYRSGHMPLQHFAIHHPEYAHFWNWEMDLRYIGSYYELLSKFGNWAAKQPRTMMWERSSTYYIPALHGSWEDFSKHVENSVHISQHQPISAPVDFHKNDTVDCIIENYLPESCKGDKDASQCGVGEPADLITLNPIFDVQDSGWVFSKDITGYNVTEDSDLPPRRSTIVTASRLSRRLLDIMHQETMEKHRSMFTEMFPPSIALHYGLKVVYAPHPVYFDRAWNLEKVNRIFNGGKHNTSSGPGSPFDPGNEHNHKGTTYYYHAEFAGMLWRKWLGLSRGEKNGNAEGRSRLCLRSMLIHPVKWEE</sequence>
<dbReference type="OrthoDB" id="3353407at2759"/>
<accession>A0A3A2ZTK8</accession>
<gene>
    <name evidence="1" type="ORF">PHISCL_01293</name>
</gene>
<proteinExistence type="predicted"/>
<dbReference type="STRING" id="2070753.A0A3A2ZTK8"/>
<dbReference type="PANTHER" id="PTHR36205">
    <property type="entry name" value="CHROMOSOME 19, WHOLE GENOME SHOTGUN SEQUENCE"/>
    <property type="match status" value="1"/>
</dbReference>
<dbReference type="Proteomes" id="UP000266188">
    <property type="component" value="Unassembled WGS sequence"/>
</dbReference>
<comment type="caution">
    <text evidence="1">The sequence shown here is derived from an EMBL/GenBank/DDBJ whole genome shotgun (WGS) entry which is preliminary data.</text>
</comment>
<dbReference type="PANTHER" id="PTHR36205:SF3">
    <property type="entry name" value="MAJOR FACILITATOR SUPERFAMILY TRANSPORTER"/>
    <property type="match status" value="1"/>
</dbReference>
<reference evidence="2" key="1">
    <citation type="submission" date="2017-02" db="EMBL/GenBank/DDBJ databases">
        <authorList>
            <person name="Tafer H."/>
            <person name="Lopandic K."/>
        </authorList>
    </citation>
    <scope>NUCLEOTIDE SEQUENCE [LARGE SCALE GENOMIC DNA]</scope>
    <source>
        <strain evidence="2">CBS 366.77</strain>
    </source>
</reference>